<feature type="transmembrane region" description="Helical" evidence="1">
    <location>
        <begin position="587"/>
        <end position="605"/>
    </location>
</feature>
<feature type="transmembrane region" description="Helical" evidence="1">
    <location>
        <begin position="292"/>
        <end position="310"/>
    </location>
</feature>
<feature type="transmembrane region" description="Helical" evidence="1">
    <location>
        <begin position="255"/>
        <end position="272"/>
    </location>
</feature>
<sequence length="701" mass="72983">MKKRLSAFPANILQNLGLLLAFVLLMAANGFTGDRPVLTTVLVFVFSLSYLVASAVTRRASFLYGTMLLGAVSYFLACNALGAPGTSFPLLSVPLVGALLAVGHYLRARLPAELSDYPRTIFRAMNITAGVFGLWALAQAPQVMGRPDVLRYVAALTLMGYAGLYFVHAAAMKKAVHVYVFSGALVLGSVLAVSLVWAVAFAWIPAMASAGAILLAGTRFHRDGPPGWSRNFYFTAAGAICVSLVLSLLRWPLVIVDMALGSLLLWAAYGWLSRAVPDVLGARMGERVTAKCFFFGSMAMALPVAVVIFIMPSNAYVAGAALVCGVTFCWLFWRRRDNVVPRNNIRYVLAASMFVSAGLLGMARHLPGPIAAGWAVAVPIMLLAGLVAARRLFDGARHQVVLAALGGAAVFPAFFAWYAPLLQGEWLVALIAAAAALAVVVVIGLRRSMRSCHYAIGPALGGAVVCGMLLVHRGPSFSAWAGCAAAATLAGVAFIWAGLRDRAVIRGATNLAWLILSVAAAIIAGAMGLTPLLYAATAVGAVSVLMAARAARAGRADLFDRLVQVVAVSATVAVVVVGSAGQAGATNMGLCLLVLSAAYWLAWALGRGVPSARLAVGMLALAGVLVIYGSFPGVEARLALGAGLVAALFILAALTRRRFSAVGETAVAVGHLTSVVLALAALVPIERVIEARSRPESGGAE</sequence>
<feature type="transmembrane region" description="Helical" evidence="1">
    <location>
        <begin position="426"/>
        <end position="445"/>
    </location>
</feature>
<feature type="transmembrane region" description="Helical" evidence="1">
    <location>
        <begin position="369"/>
        <end position="388"/>
    </location>
</feature>
<protein>
    <recommendedName>
        <fullName evidence="3">DUF2339 domain-containing protein</fullName>
    </recommendedName>
</protein>
<proteinExistence type="predicted"/>
<evidence type="ECO:0008006" key="3">
    <source>
        <dbReference type="Google" id="ProtNLM"/>
    </source>
</evidence>
<evidence type="ECO:0000313" key="2">
    <source>
        <dbReference type="EMBL" id="KKN92917.1"/>
    </source>
</evidence>
<comment type="caution">
    <text evidence="2">The sequence shown here is derived from an EMBL/GenBank/DDBJ whole genome shotgun (WGS) entry which is preliminary data.</text>
</comment>
<feature type="transmembrane region" description="Helical" evidence="1">
    <location>
        <begin position="232"/>
        <end position="249"/>
    </location>
</feature>
<keyword evidence="1" id="KW-1133">Transmembrane helix</keyword>
<feature type="transmembrane region" description="Helical" evidence="1">
    <location>
        <begin position="637"/>
        <end position="654"/>
    </location>
</feature>
<feature type="transmembrane region" description="Helical" evidence="1">
    <location>
        <begin position="477"/>
        <end position="499"/>
    </location>
</feature>
<feature type="transmembrane region" description="Helical" evidence="1">
    <location>
        <begin position="400"/>
        <end position="420"/>
    </location>
</feature>
<gene>
    <name evidence="2" type="ORF">LCGC14_0204470</name>
</gene>
<feature type="transmembrane region" description="Helical" evidence="1">
    <location>
        <begin position="150"/>
        <end position="171"/>
    </location>
</feature>
<feature type="transmembrane region" description="Helical" evidence="1">
    <location>
        <begin position="63"/>
        <end position="82"/>
    </location>
</feature>
<dbReference type="EMBL" id="LAZR01000091">
    <property type="protein sequence ID" value="KKN92917.1"/>
    <property type="molecule type" value="Genomic_DNA"/>
</dbReference>
<feature type="transmembrane region" description="Helical" evidence="1">
    <location>
        <begin position="562"/>
        <end position="581"/>
    </location>
</feature>
<feature type="transmembrane region" description="Helical" evidence="1">
    <location>
        <begin position="612"/>
        <end position="631"/>
    </location>
</feature>
<accession>A0A0F9UZK3</accession>
<feature type="transmembrane region" description="Helical" evidence="1">
    <location>
        <begin position="316"/>
        <end position="333"/>
    </location>
</feature>
<feature type="transmembrane region" description="Helical" evidence="1">
    <location>
        <begin position="345"/>
        <end position="363"/>
    </location>
</feature>
<organism evidence="2">
    <name type="scientific">marine sediment metagenome</name>
    <dbReference type="NCBI Taxonomy" id="412755"/>
    <lineage>
        <taxon>unclassified sequences</taxon>
        <taxon>metagenomes</taxon>
        <taxon>ecological metagenomes</taxon>
    </lineage>
</organism>
<keyword evidence="1" id="KW-0472">Membrane</keyword>
<feature type="transmembrane region" description="Helical" evidence="1">
    <location>
        <begin position="178"/>
        <end position="197"/>
    </location>
</feature>
<feature type="transmembrane region" description="Helical" evidence="1">
    <location>
        <begin position="203"/>
        <end position="220"/>
    </location>
</feature>
<feature type="transmembrane region" description="Helical" evidence="1">
    <location>
        <begin position="666"/>
        <end position="685"/>
    </location>
</feature>
<feature type="transmembrane region" description="Helical" evidence="1">
    <location>
        <begin position="88"/>
        <end position="108"/>
    </location>
</feature>
<feature type="transmembrane region" description="Helical" evidence="1">
    <location>
        <begin position="120"/>
        <end position="138"/>
    </location>
</feature>
<name>A0A0F9UZK3_9ZZZZ</name>
<evidence type="ECO:0000256" key="1">
    <source>
        <dbReference type="SAM" id="Phobius"/>
    </source>
</evidence>
<feature type="transmembrane region" description="Helical" evidence="1">
    <location>
        <begin position="452"/>
        <end position="471"/>
    </location>
</feature>
<feature type="transmembrane region" description="Helical" evidence="1">
    <location>
        <begin position="12"/>
        <end position="31"/>
    </location>
</feature>
<keyword evidence="1" id="KW-0812">Transmembrane</keyword>
<feature type="transmembrane region" description="Helical" evidence="1">
    <location>
        <begin position="511"/>
        <end position="527"/>
    </location>
</feature>
<feature type="transmembrane region" description="Helical" evidence="1">
    <location>
        <begin position="37"/>
        <end position="56"/>
    </location>
</feature>
<reference evidence="2" key="1">
    <citation type="journal article" date="2015" name="Nature">
        <title>Complex archaea that bridge the gap between prokaryotes and eukaryotes.</title>
        <authorList>
            <person name="Spang A."/>
            <person name="Saw J.H."/>
            <person name="Jorgensen S.L."/>
            <person name="Zaremba-Niedzwiedzka K."/>
            <person name="Martijn J."/>
            <person name="Lind A.E."/>
            <person name="van Eijk R."/>
            <person name="Schleper C."/>
            <person name="Guy L."/>
            <person name="Ettema T.J."/>
        </authorList>
    </citation>
    <scope>NUCLEOTIDE SEQUENCE</scope>
</reference>
<dbReference type="AlphaFoldDB" id="A0A0F9UZK3"/>